<dbReference type="Proteomes" id="UP000001591">
    <property type="component" value="Chromosome"/>
</dbReference>
<dbReference type="FunFam" id="3.40.50.300:FF:000032">
    <property type="entry name" value="Export ABC transporter ATP-binding protein"/>
    <property type="match status" value="1"/>
</dbReference>
<dbReference type="CDD" id="cd03255">
    <property type="entry name" value="ABC_MJ0796_LolCDE_FtsE"/>
    <property type="match status" value="1"/>
</dbReference>
<evidence type="ECO:0000259" key="6">
    <source>
        <dbReference type="PROSITE" id="PS50893"/>
    </source>
</evidence>
<organism evidence="7 8">
    <name type="scientific">Rhodospirillum centenum (strain ATCC 51521 / SW)</name>
    <dbReference type="NCBI Taxonomy" id="414684"/>
    <lineage>
        <taxon>Bacteria</taxon>
        <taxon>Pseudomonadati</taxon>
        <taxon>Pseudomonadota</taxon>
        <taxon>Alphaproteobacteria</taxon>
        <taxon>Rhodospirillales</taxon>
        <taxon>Rhodospirillaceae</taxon>
        <taxon>Rhodospirillum</taxon>
    </lineage>
</organism>
<keyword evidence="2" id="KW-1003">Cell membrane</keyword>
<keyword evidence="2" id="KW-0997">Cell inner membrane</keyword>
<dbReference type="PROSITE" id="PS50893">
    <property type="entry name" value="ABC_TRANSPORTER_2"/>
    <property type="match status" value="1"/>
</dbReference>
<evidence type="ECO:0000256" key="2">
    <source>
        <dbReference type="ARBA" id="ARBA00022519"/>
    </source>
</evidence>
<dbReference type="GO" id="GO:0016887">
    <property type="term" value="F:ATP hydrolysis activity"/>
    <property type="evidence" value="ECO:0007669"/>
    <property type="project" value="InterPro"/>
</dbReference>
<evidence type="ECO:0000256" key="5">
    <source>
        <dbReference type="ARBA" id="ARBA00038388"/>
    </source>
</evidence>
<proteinExistence type="inferred from homology"/>
<reference evidence="7 8" key="1">
    <citation type="journal article" date="2010" name="BMC Genomics">
        <title>Metabolic flexibility revealed in the genome of the cyst-forming alpha-1 proteobacterium Rhodospirillum centenum.</title>
        <authorList>
            <person name="Lu Y.K."/>
            <person name="Marden J."/>
            <person name="Han M."/>
            <person name="Swingley W.D."/>
            <person name="Mastrian S.D."/>
            <person name="Chowdhury S.R."/>
            <person name="Hao J."/>
            <person name="Helmy T."/>
            <person name="Kim S."/>
            <person name="Kurdoglu A.A."/>
            <person name="Matthies H.J."/>
            <person name="Rollo D."/>
            <person name="Stothard P."/>
            <person name="Blankenship R.E."/>
            <person name="Bauer C.E."/>
            <person name="Touchman J.W."/>
        </authorList>
    </citation>
    <scope>NUCLEOTIDE SEQUENCE [LARGE SCALE GENOMIC DNA]</scope>
    <source>
        <strain evidence="8">ATCC 51521 / SW</strain>
    </source>
</reference>
<dbReference type="SUPFAM" id="SSF52540">
    <property type="entry name" value="P-loop containing nucleoside triphosphate hydrolases"/>
    <property type="match status" value="1"/>
</dbReference>
<dbReference type="KEGG" id="rce:RC1_1641"/>
<keyword evidence="1" id="KW-0813">Transport</keyword>
<dbReference type="eggNOG" id="COG1136">
    <property type="taxonomic scope" value="Bacteria"/>
</dbReference>
<evidence type="ECO:0000313" key="8">
    <source>
        <dbReference type="Proteomes" id="UP000001591"/>
    </source>
</evidence>
<dbReference type="InterPro" id="IPR003439">
    <property type="entry name" value="ABC_transporter-like_ATP-bd"/>
</dbReference>
<dbReference type="OrthoDB" id="9802264at2"/>
<dbReference type="HOGENOM" id="CLU_000604_1_22_5"/>
<protein>
    <submittedName>
        <fullName evidence="7">ABC transporter, ATP-binding protein, putative</fullName>
    </submittedName>
</protein>
<feature type="domain" description="ABC transporter" evidence="6">
    <location>
        <begin position="7"/>
        <end position="245"/>
    </location>
</feature>
<dbReference type="InterPro" id="IPR027417">
    <property type="entry name" value="P-loop_NTPase"/>
</dbReference>
<dbReference type="PROSITE" id="PS00211">
    <property type="entry name" value="ABC_TRANSPORTER_1"/>
    <property type="match status" value="1"/>
</dbReference>
<keyword evidence="2" id="KW-0472">Membrane</keyword>
<dbReference type="InterPro" id="IPR017871">
    <property type="entry name" value="ABC_transporter-like_CS"/>
</dbReference>
<name>B6INE6_RHOCS</name>
<evidence type="ECO:0000256" key="4">
    <source>
        <dbReference type="ARBA" id="ARBA00022840"/>
    </source>
</evidence>
<dbReference type="SMART" id="SM00382">
    <property type="entry name" value="AAA"/>
    <property type="match status" value="1"/>
</dbReference>
<dbReference type="PANTHER" id="PTHR24220:SF86">
    <property type="entry name" value="ABC TRANSPORTER ABCH.1"/>
    <property type="match status" value="1"/>
</dbReference>
<dbReference type="InterPro" id="IPR003593">
    <property type="entry name" value="AAA+_ATPase"/>
</dbReference>
<keyword evidence="3" id="KW-0547">Nucleotide-binding</keyword>
<dbReference type="AlphaFoldDB" id="B6INE6"/>
<dbReference type="STRING" id="414684.RC1_1641"/>
<dbReference type="RefSeq" id="WP_012566828.1">
    <property type="nucleotide sequence ID" value="NC_011420.2"/>
</dbReference>
<evidence type="ECO:0000256" key="3">
    <source>
        <dbReference type="ARBA" id="ARBA00022741"/>
    </source>
</evidence>
<comment type="similarity">
    <text evidence="5">Belongs to the ABC transporter superfamily. Macrolide exporter (TC 3.A.1.122) family.</text>
</comment>
<dbReference type="PANTHER" id="PTHR24220">
    <property type="entry name" value="IMPORT ATP-BINDING PROTEIN"/>
    <property type="match status" value="1"/>
</dbReference>
<dbReference type="GO" id="GO:0098796">
    <property type="term" value="C:membrane protein complex"/>
    <property type="evidence" value="ECO:0007669"/>
    <property type="project" value="UniProtKB-ARBA"/>
</dbReference>
<evidence type="ECO:0000256" key="1">
    <source>
        <dbReference type="ARBA" id="ARBA00022448"/>
    </source>
</evidence>
<dbReference type="InterPro" id="IPR015854">
    <property type="entry name" value="ABC_transpr_LolD-like"/>
</dbReference>
<evidence type="ECO:0000313" key="7">
    <source>
        <dbReference type="EMBL" id="ACI99043.1"/>
    </source>
</evidence>
<dbReference type="EMBL" id="CP000613">
    <property type="protein sequence ID" value="ACI99043.1"/>
    <property type="molecule type" value="Genomic_DNA"/>
</dbReference>
<dbReference type="GO" id="GO:0022857">
    <property type="term" value="F:transmembrane transporter activity"/>
    <property type="evidence" value="ECO:0007669"/>
    <property type="project" value="UniProtKB-ARBA"/>
</dbReference>
<dbReference type="Pfam" id="PF00005">
    <property type="entry name" value="ABC_tran"/>
    <property type="match status" value="1"/>
</dbReference>
<accession>B6INE6</accession>
<dbReference type="GO" id="GO:0005886">
    <property type="term" value="C:plasma membrane"/>
    <property type="evidence" value="ECO:0007669"/>
    <property type="project" value="TreeGrafter"/>
</dbReference>
<gene>
    <name evidence="7" type="ordered locus">RC1_1641</name>
</gene>
<keyword evidence="8" id="KW-1185">Reference proteome</keyword>
<dbReference type="InterPro" id="IPR017911">
    <property type="entry name" value="MacB-like_ATP-bd"/>
</dbReference>
<sequence>MPARPIIRCCGLAKDYALGGGVVHALRDVTLELERGEFVAVMGPSGSGKSTLMNMVGCLDTPSAGSIEIDGEDVSHLSADRLSEIRSRRIGFVFQQFNLLRRTSALANVMMPLMYAPLPVADRSDRARRCLELVGLASRMDHQPSQLSGGQQQRVAIARALVNDPAILLADEPTGALDSRTGMEVLELFQRLNRQGITLMVVTHDPEVAAAAGRVLTFRDGRIVSDRRNERPRDLAAELAALPPAEEEEAAP</sequence>
<keyword evidence="4 7" id="KW-0067">ATP-binding</keyword>
<dbReference type="GO" id="GO:0005524">
    <property type="term" value="F:ATP binding"/>
    <property type="evidence" value="ECO:0007669"/>
    <property type="project" value="UniProtKB-KW"/>
</dbReference>
<dbReference type="Gene3D" id="3.40.50.300">
    <property type="entry name" value="P-loop containing nucleotide triphosphate hydrolases"/>
    <property type="match status" value="1"/>
</dbReference>